<keyword evidence="3" id="KW-1185">Reference proteome</keyword>
<feature type="transmembrane region" description="Helical" evidence="1">
    <location>
        <begin position="257"/>
        <end position="281"/>
    </location>
</feature>
<dbReference type="Proteomes" id="UP001596071">
    <property type="component" value="Unassembled WGS sequence"/>
</dbReference>
<evidence type="ECO:0000313" key="2">
    <source>
        <dbReference type="EMBL" id="MFC5602961.1"/>
    </source>
</evidence>
<feature type="transmembrane region" description="Helical" evidence="1">
    <location>
        <begin position="84"/>
        <end position="103"/>
    </location>
</feature>
<dbReference type="RefSeq" id="WP_381443221.1">
    <property type="nucleotide sequence ID" value="NZ_JBHSNP010000011.1"/>
</dbReference>
<feature type="transmembrane region" description="Helical" evidence="1">
    <location>
        <begin position="146"/>
        <end position="165"/>
    </location>
</feature>
<proteinExistence type="predicted"/>
<feature type="transmembrane region" description="Helical" evidence="1">
    <location>
        <begin position="198"/>
        <end position="220"/>
    </location>
</feature>
<keyword evidence="1" id="KW-0472">Membrane</keyword>
<organism evidence="2 3">
    <name type="scientific">Sporosarcina koreensis</name>
    <dbReference type="NCBI Taxonomy" id="334735"/>
    <lineage>
        <taxon>Bacteria</taxon>
        <taxon>Bacillati</taxon>
        <taxon>Bacillota</taxon>
        <taxon>Bacilli</taxon>
        <taxon>Bacillales</taxon>
        <taxon>Caryophanaceae</taxon>
        <taxon>Sporosarcina</taxon>
    </lineage>
</organism>
<evidence type="ECO:0000313" key="3">
    <source>
        <dbReference type="Proteomes" id="UP001596071"/>
    </source>
</evidence>
<feature type="transmembrane region" description="Helical" evidence="1">
    <location>
        <begin position="45"/>
        <end position="64"/>
    </location>
</feature>
<evidence type="ECO:0008006" key="4">
    <source>
        <dbReference type="Google" id="ProtNLM"/>
    </source>
</evidence>
<comment type="caution">
    <text evidence="2">The sequence shown here is derived from an EMBL/GenBank/DDBJ whole genome shotgun (WGS) entry which is preliminary data.</text>
</comment>
<sequence>MNEHHLRYYATKQNMISIAIIWGLIILFILQPGIAHDGAEAGAQLFVHALLPYLLPYIILTQWLLKVPAENPSKKSWKRYMKAYVLGSFGGFPVGAVTVTEMVKNGELSRRESGFLLAACHAPGPMFILGFVGTELFGDTTSGWKLLIAIHIANILFLFFTLIAMNKGRRELDSPQLPLLKKRAGSPFLESIKESSTVIILVATTVIFFSALGNVLTTAISKAFTVDLGITKTILLAIFEMTSGVQSATDHFFTSPVFPFLIAAIISMNGLSIHMQVFVIAKTADTPFLPYFISRIWSVITVPIILYFLL</sequence>
<feature type="transmembrane region" description="Helical" evidence="1">
    <location>
        <begin position="288"/>
        <end position="309"/>
    </location>
</feature>
<keyword evidence="1" id="KW-1133">Transmembrane helix</keyword>
<accession>A0ABW0TVB6</accession>
<protein>
    <recommendedName>
        <fullName evidence="4">Sporulation integral membrane protein YlbJ</fullName>
    </recommendedName>
</protein>
<evidence type="ECO:0000256" key="1">
    <source>
        <dbReference type="SAM" id="Phobius"/>
    </source>
</evidence>
<feature type="transmembrane region" description="Helical" evidence="1">
    <location>
        <begin position="15"/>
        <end position="33"/>
    </location>
</feature>
<feature type="transmembrane region" description="Helical" evidence="1">
    <location>
        <begin position="115"/>
        <end position="134"/>
    </location>
</feature>
<gene>
    <name evidence="2" type="ORF">ACFPTP_06975</name>
</gene>
<keyword evidence="1" id="KW-0812">Transmembrane</keyword>
<reference evidence="3" key="1">
    <citation type="journal article" date="2019" name="Int. J. Syst. Evol. Microbiol.">
        <title>The Global Catalogue of Microorganisms (GCM) 10K type strain sequencing project: providing services to taxonomists for standard genome sequencing and annotation.</title>
        <authorList>
            <consortium name="The Broad Institute Genomics Platform"/>
            <consortium name="The Broad Institute Genome Sequencing Center for Infectious Disease"/>
            <person name="Wu L."/>
            <person name="Ma J."/>
        </authorList>
    </citation>
    <scope>NUCLEOTIDE SEQUENCE [LARGE SCALE GENOMIC DNA]</scope>
    <source>
        <strain evidence="3">KACC 11299</strain>
    </source>
</reference>
<name>A0ABW0TVB6_9BACL</name>
<dbReference type="EMBL" id="JBHSNP010000011">
    <property type="protein sequence ID" value="MFC5602961.1"/>
    <property type="molecule type" value="Genomic_DNA"/>
</dbReference>